<evidence type="ECO:0000256" key="7">
    <source>
        <dbReference type="SAM" id="MobiDB-lite"/>
    </source>
</evidence>
<evidence type="ECO:0000256" key="2">
    <source>
        <dbReference type="ARBA" id="ARBA00008193"/>
    </source>
</evidence>
<evidence type="ECO:0000256" key="5">
    <source>
        <dbReference type="ARBA" id="ARBA00022989"/>
    </source>
</evidence>
<evidence type="ECO:0000256" key="6">
    <source>
        <dbReference type="ARBA" id="ARBA00023136"/>
    </source>
</evidence>
<dbReference type="EMBL" id="DXFC01000302">
    <property type="protein sequence ID" value="HIX62581.1"/>
    <property type="molecule type" value="Genomic_DNA"/>
</dbReference>
<organism evidence="10 11">
    <name type="scientific">Candidatus Halomonas stercoripullorum</name>
    <dbReference type="NCBI Taxonomy" id="2838617"/>
    <lineage>
        <taxon>Bacteria</taxon>
        <taxon>Pseudomonadati</taxon>
        <taxon>Pseudomonadota</taxon>
        <taxon>Gammaproteobacteria</taxon>
        <taxon>Oceanospirillales</taxon>
        <taxon>Halomonadaceae</taxon>
        <taxon>Halomonas</taxon>
    </lineage>
</organism>
<feature type="transmembrane region" description="Helical" evidence="8">
    <location>
        <begin position="6"/>
        <end position="25"/>
    </location>
</feature>
<comment type="similarity">
    <text evidence="2">Belongs to the UPF0126 family.</text>
</comment>
<sequence length="263" mass="28147">MTGLVYWMDMAGVIVFALSGVILACRSRMDPFGMLVLAAVTGIGGGTLRDLVLGVPVFWVADPTYLWVILITVSISIVGFHYIHRLSRGILPVADAFGLALFAVIGAHKALTLEASGVVAVLMGLLTGTGGGMVRDILARRVPMVLREEIYATAAIAGGVVYVGLVALEVDAVIAVGLAFAVTLGTRLAAIYWHLALPVFAWVEIEPSDKAADKPLNETSSAMDATTKAQKLRHQDGKKALPKARVRMISPSRERARRERDKE</sequence>
<evidence type="ECO:0000256" key="8">
    <source>
        <dbReference type="SAM" id="Phobius"/>
    </source>
</evidence>
<name>A0A9D1WNX0_9GAMM</name>
<dbReference type="Proteomes" id="UP000824248">
    <property type="component" value="Unassembled WGS sequence"/>
</dbReference>
<comment type="caution">
    <text evidence="10">The sequence shown here is derived from an EMBL/GenBank/DDBJ whole genome shotgun (WGS) entry which is preliminary data.</text>
</comment>
<evidence type="ECO:0000313" key="10">
    <source>
        <dbReference type="EMBL" id="HIX62581.1"/>
    </source>
</evidence>
<keyword evidence="6 8" id="KW-0472">Membrane</keyword>
<gene>
    <name evidence="10" type="ORF">H9854_10155</name>
</gene>
<evidence type="ECO:0000256" key="1">
    <source>
        <dbReference type="ARBA" id="ARBA00004651"/>
    </source>
</evidence>
<keyword evidence="3" id="KW-1003">Cell membrane</keyword>
<dbReference type="InterPro" id="IPR005115">
    <property type="entry name" value="Gly_transporter"/>
</dbReference>
<accession>A0A9D1WNX0</accession>
<feature type="compositionally biased region" description="Basic and acidic residues" evidence="7">
    <location>
        <begin position="252"/>
        <end position="263"/>
    </location>
</feature>
<evidence type="ECO:0000313" key="11">
    <source>
        <dbReference type="Proteomes" id="UP000824248"/>
    </source>
</evidence>
<feature type="transmembrane region" description="Helical" evidence="8">
    <location>
        <begin position="117"/>
        <end position="138"/>
    </location>
</feature>
<feature type="transmembrane region" description="Helical" evidence="8">
    <location>
        <begin position="65"/>
        <end position="83"/>
    </location>
</feature>
<feature type="transmembrane region" description="Helical" evidence="8">
    <location>
        <begin position="32"/>
        <end position="59"/>
    </location>
</feature>
<keyword evidence="5 8" id="KW-1133">Transmembrane helix</keyword>
<feature type="transmembrane region" description="Helical" evidence="8">
    <location>
        <begin position="90"/>
        <end position="111"/>
    </location>
</feature>
<feature type="domain" description="Glycine transporter" evidence="9">
    <location>
        <begin position="93"/>
        <end position="165"/>
    </location>
</feature>
<dbReference type="PANTHER" id="PTHR30506">
    <property type="entry name" value="INNER MEMBRANE PROTEIN"/>
    <property type="match status" value="1"/>
</dbReference>
<dbReference type="Pfam" id="PF03458">
    <property type="entry name" value="Gly_transporter"/>
    <property type="match status" value="2"/>
</dbReference>
<proteinExistence type="inferred from homology"/>
<reference evidence="10" key="1">
    <citation type="journal article" date="2021" name="PeerJ">
        <title>Extensive microbial diversity within the chicken gut microbiome revealed by metagenomics and culture.</title>
        <authorList>
            <person name="Gilroy R."/>
            <person name="Ravi A."/>
            <person name="Getino M."/>
            <person name="Pursley I."/>
            <person name="Horton D.L."/>
            <person name="Alikhan N.F."/>
            <person name="Baker D."/>
            <person name="Gharbi K."/>
            <person name="Hall N."/>
            <person name="Watson M."/>
            <person name="Adriaenssens E.M."/>
            <person name="Foster-Nyarko E."/>
            <person name="Jarju S."/>
            <person name="Secka A."/>
            <person name="Antonio M."/>
            <person name="Oren A."/>
            <person name="Chaudhuri R.R."/>
            <person name="La Ragione R."/>
            <person name="Hildebrand F."/>
            <person name="Pallen M.J."/>
        </authorList>
    </citation>
    <scope>NUCLEOTIDE SEQUENCE</scope>
    <source>
        <strain evidence="10">1193</strain>
    </source>
</reference>
<protein>
    <submittedName>
        <fullName evidence="10">Trimeric intracellular cation channel family protein</fullName>
    </submittedName>
</protein>
<dbReference type="GO" id="GO:0005886">
    <property type="term" value="C:plasma membrane"/>
    <property type="evidence" value="ECO:0007669"/>
    <property type="project" value="UniProtKB-SubCell"/>
</dbReference>
<feature type="region of interest" description="Disordered" evidence="7">
    <location>
        <begin position="213"/>
        <end position="263"/>
    </location>
</feature>
<evidence type="ECO:0000259" key="9">
    <source>
        <dbReference type="Pfam" id="PF03458"/>
    </source>
</evidence>
<keyword evidence="4 8" id="KW-0812">Transmembrane</keyword>
<evidence type="ECO:0000256" key="3">
    <source>
        <dbReference type="ARBA" id="ARBA00022475"/>
    </source>
</evidence>
<dbReference type="AlphaFoldDB" id="A0A9D1WNX0"/>
<comment type="subcellular location">
    <subcellularLocation>
        <location evidence="1">Cell membrane</location>
        <topology evidence="1">Multi-pass membrane protein</topology>
    </subcellularLocation>
</comment>
<feature type="domain" description="Glycine transporter" evidence="9">
    <location>
        <begin position="6"/>
        <end position="78"/>
    </location>
</feature>
<reference evidence="10" key="2">
    <citation type="submission" date="2021-04" db="EMBL/GenBank/DDBJ databases">
        <authorList>
            <person name="Gilroy R."/>
        </authorList>
    </citation>
    <scope>NUCLEOTIDE SEQUENCE</scope>
    <source>
        <strain evidence="10">1193</strain>
    </source>
</reference>
<evidence type="ECO:0000256" key="4">
    <source>
        <dbReference type="ARBA" id="ARBA00022692"/>
    </source>
</evidence>
<dbReference type="PANTHER" id="PTHR30506:SF3">
    <property type="entry name" value="UPF0126 INNER MEMBRANE PROTEIN YADS-RELATED"/>
    <property type="match status" value="1"/>
</dbReference>
<feature type="compositionally biased region" description="Polar residues" evidence="7">
    <location>
        <begin position="217"/>
        <end position="229"/>
    </location>
</feature>